<name>A0A918CIG4_9DEIO</name>
<dbReference type="Proteomes" id="UP000603865">
    <property type="component" value="Unassembled WGS sequence"/>
</dbReference>
<evidence type="ECO:0000313" key="1">
    <source>
        <dbReference type="EMBL" id="GGR24579.1"/>
    </source>
</evidence>
<proteinExistence type="predicted"/>
<dbReference type="RefSeq" id="WP_189092300.1">
    <property type="nucleotide sequence ID" value="NZ_BMQL01000033.1"/>
</dbReference>
<gene>
    <name evidence="1" type="ORF">GCM10008957_40340</name>
</gene>
<accession>A0A918CIG4</accession>
<protein>
    <submittedName>
        <fullName evidence="1">Uncharacterized protein</fullName>
    </submittedName>
</protein>
<dbReference type="EMBL" id="BMQL01000033">
    <property type="protein sequence ID" value="GGR24579.1"/>
    <property type="molecule type" value="Genomic_DNA"/>
</dbReference>
<reference evidence="1" key="2">
    <citation type="submission" date="2020-09" db="EMBL/GenBank/DDBJ databases">
        <authorList>
            <person name="Sun Q."/>
            <person name="Ohkuma M."/>
        </authorList>
    </citation>
    <scope>NUCLEOTIDE SEQUENCE</scope>
    <source>
        <strain evidence="1">JCM 31311</strain>
    </source>
</reference>
<reference evidence="1" key="1">
    <citation type="journal article" date="2014" name="Int. J. Syst. Evol. Microbiol.">
        <title>Complete genome sequence of Corynebacterium casei LMG S-19264T (=DSM 44701T), isolated from a smear-ripened cheese.</title>
        <authorList>
            <consortium name="US DOE Joint Genome Institute (JGI-PGF)"/>
            <person name="Walter F."/>
            <person name="Albersmeier A."/>
            <person name="Kalinowski J."/>
            <person name="Ruckert C."/>
        </authorList>
    </citation>
    <scope>NUCLEOTIDE SEQUENCE</scope>
    <source>
        <strain evidence="1">JCM 31311</strain>
    </source>
</reference>
<comment type="caution">
    <text evidence="1">The sequence shown here is derived from an EMBL/GenBank/DDBJ whole genome shotgun (WGS) entry which is preliminary data.</text>
</comment>
<organism evidence="1 2">
    <name type="scientific">Deinococcus ruber</name>
    <dbReference type="NCBI Taxonomy" id="1848197"/>
    <lineage>
        <taxon>Bacteria</taxon>
        <taxon>Thermotogati</taxon>
        <taxon>Deinococcota</taxon>
        <taxon>Deinococci</taxon>
        <taxon>Deinococcales</taxon>
        <taxon>Deinococcaceae</taxon>
        <taxon>Deinococcus</taxon>
    </lineage>
</organism>
<evidence type="ECO:0000313" key="2">
    <source>
        <dbReference type="Proteomes" id="UP000603865"/>
    </source>
</evidence>
<sequence length="125" mass="13541">MGALLPEAADLTDIPERLAALLGHSVTVRCGVGLPQILFGKYGFFIALDADSAVNPDLDGVAARTLKAVGTPEEQIRKYPYLLSIGGTKSDPQMNHFNDSIFLAEAVERLFPGAILYHPETLERM</sequence>
<dbReference type="AlphaFoldDB" id="A0A918CIG4"/>
<keyword evidence="2" id="KW-1185">Reference proteome</keyword>